<evidence type="ECO:0000313" key="10">
    <source>
        <dbReference type="EMBL" id="JAC17197.1"/>
    </source>
</evidence>
<accession>A0A023F7I4</accession>
<dbReference type="AlphaFoldDB" id="A0A023F7I4"/>
<dbReference type="PANTHER" id="PTHR46030">
    <property type="entry name" value="ALPHA-KETOGLUTARATE-DEPENDENT DIOXYGENASE ALKB HOMOLOG 6"/>
    <property type="match status" value="1"/>
</dbReference>
<evidence type="ECO:0000256" key="8">
    <source>
        <dbReference type="ARBA" id="ARBA00023242"/>
    </source>
</evidence>
<evidence type="ECO:0000256" key="7">
    <source>
        <dbReference type="ARBA" id="ARBA00023004"/>
    </source>
</evidence>
<comment type="cofactor">
    <cofactor evidence="1">
        <name>Fe(2+)</name>
        <dbReference type="ChEBI" id="CHEBI:29033"/>
    </cofactor>
</comment>
<keyword evidence="6" id="KW-0560">Oxidoreductase</keyword>
<evidence type="ECO:0000259" key="9">
    <source>
        <dbReference type="PROSITE" id="PS51471"/>
    </source>
</evidence>
<proteinExistence type="evidence at transcript level"/>
<reference evidence="10" key="1">
    <citation type="journal article" date="2014" name="PLoS Negl. Trop. Dis.">
        <title>An updated insight into the Sialotranscriptome of Triatoma infestans: developmental stage and geographic variations.</title>
        <authorList>
            <person name="Schwarz A."/>
            <person name="Medrano-Mercado N."/>
            <person name="Schaub G.A."/>
            <person name="Struchiner C.J."/>
            <person name="Bargues M.D."/>
            <person name="Levy M.Z."/>
            <person name="Ribeiro J.M."/>
        </authorList>
    </citation>
    <scope>NUCLEOTIDE SEQUENCE</scope>
    <source>
        <strain evidence="10">Chile</strain>
        <tissue evidence="10">Salivary glands</tissue>
    </source>
</reference>
<keyword evidence="8" id="KW-0539">Nucleus</keyword>
<evidence type="ECO:0000256" key="5">
    <source>
        <dbReference type="ARBA" id="ARBA00022964"/>
    </source>
</evidence>
<evidence type="ECO:0000256" key="6">
    <source>
        <dbReference type="ARBA" id="ARBA00023002"/>
    </source>
</evidence>
<evidence type="ECO:0000256" key="1">
    <source>
        <dbReference type="ARBA" id="ARBA00001954"/>
    </source>
</evidence>
<keyword evidence="4" id="KW-0479">Metal-binding</keyword>
<keyword evidence="7" id="KW-0408">Iron</keyword>
<dbReference type="InterPro" id="IPR032862">
    <property type="entry name" value="ALKBH6"/>
</dbReference>
<name>A0A023F7I4_TRIIF</name>
<dbReference type="EMBL" id="GBBI01001515">
    <property type="protein sequence ID" value="JAC17197.1"/>
    <property type="molecule type" value="mRNA"/>
</dbReference>
<dbReference type="SUPFAM" id="SSF51197">
    <property type="entry name" value="Clavaminate synthase-like"/>
    <property type="match status" value="1"/>
</dbReference>
<organism evidence="10">
    <name type="scientific">Triatoma infestans</name>
    <name type="common">Assassin bug</name>
    <dbReference type="NCBI Taxonomy" id="30076"/>
    <lineage>
        <taxon>Eukaryota</taxon>
        <taxon>Metazoa</taxon>
        <taxon>Ecdysozoa</taxon>
        <taxon>Arthropoda</taxon>
        <taxon>Hexapoda</taxon>
        <taxon>Insecta</taxon>
        <taxon>Pterygota</taxon>
        <taxon>Neoptera</taxon>
        <taxon>Paraneoptera</taxon>
        <taxon>Hemiptera</taxon>
        <taxon>Heteroptera</taxon>
        <taxon>Panheteroptera</taxon>
        <taxon>Cimicomorpha</taxon>
        <taxon>Reduviidae</taxon>
        <taxon>Triatominae</taxon>
        <taxon>Triatoma</taxon>
    </lineage>
</organism>
<dbReference type="Gene3D" id="2.60.120.590">
    <property type="entry name" value="Alpha-ketoglutarate-dependent dioxygenase AlkB-like"/>
    <property type="match status" value="1"/>
</dbReference>
<dbReference type="InterPro" id="IPR037151">
    <property type="entry name" value="AlkB-like_sf"/>
</dbReference>
<evidence type="ECO:0000256" key="2">
    <source>
        <dbReference type="ARBA" id="ARBA00004123"/>
    </source>
</evidence>
<dbReference type="PANTHER" id="PTHR46030:SF1">
    <property type="entry name" value="ALPHA-KETOGLUTARATE-DEPENDENT DIOXYGENASE ALKB HOMOLOG 6"/>
    <property type="match status" value="1"/>
</dbReference>
<protein>
    <submittedName>
        <fullName evidence="10">Putative alkylated dna repair protein</fullName>
    </submittedName>
</protein>
<dbReference type="GO" id="GO:0046872">
    <property type="term" value="F:metal ion binding"/>
    <property type="evidence" value="ECO:0007669"/>
    <property type="project" value="UniProtKB-KW"/>
</dbReference>
<dbReference type="GO" id="GO:0005634">
    <property type="term" value="C:nucleus"/>
    <property type="evidence" value="ECO:0007669"/>
    <property type="project" value="UniProtKB-SubCell"/>
</dbReference>
<dbReference type="InterPro" id="IPR005123">
    <property type="entry name" value="Oxoglu/Fe-dep_dioxygenase_dom"/>
</dbReference>
<dbReference type="PROSITE" id="PS51471">
    <property type="entry name" value="FE2OG_OXY"/>
    <property type="match status" value="1"/>
</dbReference>
<comment type="subcellular location">
    <subcellularLocation>
        <location evidence="2">Nucleus</location>
    </subcellularLocation>
</comment>
<comment type="similarity">
    <text evidence="3">Belongs to the alkB family.</text>
</comment>
<evidence type="ECO:0000256" key="4">
    <source>
        <dbReference type="ARBA" id="ARBA00022723"/>
    </source>
</evidence>
<keyword evidence="5" id="KW-0223">Dioxygenase</keyword>
<feature type="domain" description="Fe2OG dioxygenase" evidence="9">
    <location>
        <begin position="90"/>
        <end position="213"/>
    </location>
</feature>
<dbReference type="InterPro" id="IPR027450">
    <property type="entry name" value="AlkB-like"/>
</dbReference>
<dbReference type="GO" id="GO:0051213">
    <property type="term" value="F:dioxygenase activity"/>
    <property type="evidence" value="ECO:0007669"/>
    <property type="project" value="UniProtKB-KW"/>
</dbReference>
<evidence type="ECO:0000256" key="3">
    <source>
        <dbReference type="ARBA" id="ARBA00007879"/>
    </source>
</evidence>
<dbReference type="Pfam" id="PF13532">
    <property type="entry name" value="2OG-FeII_Oxy_2"/>
    <property type="match status" value="1"/>
</dbReference>
<sequence length="226" mass="26062">MDITRHVISQAPPTIYYVPNFITENEEEYIINKVNNAPKPKWTQLRNRRLQNWGGSPQPSGMIVEDIPQWLQIFLNKVNDLQLYDKGNLKANHVLINEYLPGQGIMPHVDGPLFYPTILTVTCGSHTILNFQKQLKNDEEMVLDDSSKMSLLLERRSLVAVMDSMYTGYLHSIAERNEDKLDNTVLNINKTKFSIGDVLKRDTRISLTIRHVLKTSKIKLNVLFKK</sequence>